<keyword evidence="2" id="KW-1185">Reference proteome</keyword>
<proteinExistence type="predicted"/>
<protein>
    <submittedName>
        <fullName evidence="1">Uncharacterized protein</fullName>
    </submittedName>
</protein>
<reference evidence="1 2" key="1">
    <citation type="journal article" date="2016" name="Sci. Rep.">
        <title>The Dendrobium catenatum Lindl. genome sequence provides insights into polysaccharide synthase, floral development and adaptive evolution.</title>
        <authorList>
            <person name="Zhang G.Q."/>
            <person name="Xu Q."/>
            <person name="Bian C."/>
            <person name="Tsai W.C."/>
            <person name="Yeh C.M."/>
            <person name="Liu K.W."/>
            <person name="Yoshida K."/>
            <person name="Zhang L.S."/>
            <person name="Chang S.B."/>
            <person name="Chen F."/>
            <person name="Shi Y."/>
            <person name="Su Y.Y."/>
            <person name="Zhang Y.Q."/>
            <person name="Chen L.J."/>
            <person name="Yin Y."/>
            <person name="Lin M."/>
            <person name="Huang H."/>
            <person name="Deng H."/>
            <person name="Wang Z.W."/>
            <person name="Zhu S.L."/>
            <person name="Zhao X."/>
            <person name="Deng C."/>
            <person name="Niu S.C."/>
            <person name="Huang J."/>
            <person name="Wang M."/>
            <person name="Liu G.H."/>
            <person name="Yang H.J."/>
            <person name="Xiao X.J."/>
            <person name="Hsiao Y.Y."/>
            <person name="Wu W.L."/>
            <person name="Chen Y.Y."/>
            <person name="Mitsuda N."/>
            <person name="Ohme-Takagi M."/>
            <person name="Luo Y.B."/>
            <person name="Van de Peer Y."/>
            <person name="Liu Z.J."/>
        </authorList>
    </citation>
    <scope>NUCLEOTIDE SEQUENCE [LARGE SCALE GENOMIC DNA]</scope>
    <source>
        <tissue evidence="1">The whole plant</tissue>
    </source>
</reference>
<sequence>MGAWGTSDERSAGEGAGLAARVDTCRMWSVTDHMGSRHGRGLEAYDASWRRRARTLRRRV</sequence>
<reference evidence="1 2" key="2">
    <citation type="journal article" date="2017" name="Nature">
        <title>The Apostasia genome and the evolution of orchids.</title>
        <authorList>
            <person name="Zhang G.Q."/>
            <person name="Liu K.W."/>
            <person name="Li Z."/>
            <person name="Lohaus R."/>
            <person name="Hsiao Y.Y."/>
            <person name="Niu S.C."/>
            <person name="Wang J.Y."/>
            <person name="Lin Y.C."/>
            <person name="Xu Q."/>
            <person name="Chen L.J."/>
            <person name="Yoshida K."/>
            <person name="Fujiwara S."/>
            <person name="Wang Z.W."/>
            <person name="Zhang Y.Q."/>
            <person name="Mitsuda N."/>
            <person name="Wang M."/>
            <person name="Liu G.H."/>
            <person name="Pecoraro L."/>
            <person name="Huang H.X."/>
            <person name="Xiao X.J."/>
            <person name="Lin M."/>
            <person name="Wu X.Y."/>
            <person name="Wu W.L."/>
            <person name="Chen Y.Y."/>
            <person name="Chang S.B."/>
            <person name="Sakamoto S."/>
            <person name="Ohme-Takagi M."/>
            <person name="Yagi M."/>
            <person name="Zeng S.J."/>
            <person name="Shen C.Y."/>
            <person name="Yeh C.M."/>
            <person name="Luo Y.B."/>
            <person name="Tsai W.C."/>
            <person name="Van de Peer Y."/>
            <person name="Liu Z.J."/>
        </authorList>
    </citation>
    <scope>NUCLEOTIDE SEQUENCE [LARGE SCALE GENOMIC DNA]</scope>
    <source>
        <tissue evidence="1">The whole plant</tissue>
    </source>
</reference>
<organism evidence="1 2">
    <name type="scientific">Dendrobium catenatum</name>
    <dbReference type="NCBI Taxonomy" id="906689"/>
    <lineage>
        <taxon>Eukaryota</taxon>
        <taxon>Viridiplantae</taxon>
        <taxon>Streptophyta</taxon>
        <taxon>Embryophyta</taxon>
        <taxon>Tracheophyta</taxon>
        <taxon>Spermatophyta</taxon>
        <taxon>Magnoliopsida</taxon>
        <taxon>Liliopsida</taxon>
        <taxon>Asparagales</taxon>
        <taxon>Orchidaceae</taxon>
        <taxon>Epidendroideae</taxon>
        <taxon>Malaxideae</taxon>
        <taxon>Dendrobiinae</taxon>
        <taxon>Dendrobium</taxon>
    </lineage>
</organism>
<evidence type="ECO:0000313" key="1">
    <source>
        <dbReference type="EMBL" id="PKU87419.1"/>
    </source>
</evidence>
<gene>
    <name evidence="1" type="ORF">MA16_Dca008515</name>
</gene>
<accession>A0A2I0XHP1</accession>
<evidence type="ECO:0000313" key="2">
    <source>
        <dbReference type="Proteomes" id="UP000233837"/>
    </source>
</evidence>
<dbReference type="Proteomes" id="UP000233837">
    <property type="component" value="Unassembled WGS sequence"/>
</dbReference>
<dbReference type="EMBL" id="KZ501875">
    <property type="protein sequence ID" value="PKU87419.1"/>
    <property type="molecule type" value="Genomic_DNA"/>
</dbReference>
<dbReference type="AlphaFoldDB" id="A0A2I0XHP1"/>
<name>A0A2I0XHP1_9ASPA</name>